<dbReference type="AlphaFoldDB" id="A0A6S6MBP3"/>
<accession>A0A6S6MBP3</accession>
<protein>
    <recommendedName>
        <fullName evidence="3">Cytidylate kinase</fullName>
    </recommendedName>
</protein>
<gene>
    <name evidence="1" type="ORF">GEOBRER4_n3770</name>
</gene>
<proteinExistence type="predicted"/>
<name>A0A6S6MBP3_9BACT</name>
<evidence type="ECO:0008006" key="3">
    <source>
        <dbReference type="Google" id="ProtNLM"/>
    </source>
</evidence>
<dbReference type="Proteomes" id="UP000515472">
    <property type="component" value="Chromosome"/>
</dbReference>
<dbReference type="InterPro" id="IPR027417">
    <property type="entry name" value="P-loop_NTPase"/>
</dbReference>
<sequence>MARSILIPGIEQRLRGLIEVSRRNLREHGFVERERPTVTLTREFGCEGYPVAEKLKHLLEQRSGAPWVVMDRALLDAVAKDHNLSEEVLRNLGAKNRFLDDMLSTFSPRWKSDKDYYRLLSRQILALAQEGNVILVGRGAAIVTQEVGNCYHFRIVAPMSFKVKSVAARMEIPDDQAQDLVRERQGQRDAFLKDFLGRDIAEPTLYHLVFNNARLPAGRIAELMAQVVLPAQGGQATP</sequence>
<reference evidence="1 2" key="1">
    <citation type="submission" date="2020-06" db="EMBL/GenBank/DDBJ databases">
        <title>Interaction of electrochemicaly active bacteria, Geobacter bremensis R4 on different carbon anode.</title>
        <authorList>
            <person name="Meng L."/>
            <person name="Yoshida N."/>
        </authorList>
    </citation>
    <scope>NUCLEOTIDE SEQUENCE [LARGE SCALE GENOMIC DNA]</scope>
    <source>
        <strain evidence="1 2">R4</strain>
    </source>
</reference>
<organism evidence="1 2">
    <name type="scientific">Citrifermentans bremense</name>
    <dbReference type="NCBI Taxonomy" id="60035"/>
    <lineage>
        <taxon>Bacteria</taxon>
        <taxon>Pseudomonadati</taxon>
        <taxon>Thermodesulfobacteriota</taxon>
        <taxon>Desulfuromonadia</taxon>
        <taxon>Geobacterales</taxon>
        <taxon>Geobacteraceae</taxon>
        <taxon>Citrifermentans</taxon>
    </lineage>
</organism>
<dbReference type="Gene3D" id="3.40.50.300">
    <property type="entry name" value="P-loop containing nucleotide triphosphate hydrolases"/>
    <property type="match status" value="1"/>
</dbReference>
<evidence type="ECO:0000313" key="2">
    <source>
        <dbReference type="Proteomes" id="UP000515472"/>
    </source>
</evidence>
<dbReference type="Pfam" id="PF13189">
    <property type="entry name" value="Cytidylate_kin2"/>
    <property type="match status" value="1"/>
</dbReference>
<dbReference type="EMBL" id="AP023213">
    <property type="protein sequence ID" value="BCG48875.1"/>
    <property type="molecule type" value="Genomic_DNA"/>
</dbReference>
<dbReference type="KEGG" id="gbn:GEOBRER4_36250"/>
<dbReference type="RefSeq" id="WP_185243486.1">
    <property type="nucleotide sequence ID" value="NZ_AP023213.1"/>
</dbReference>
<evidence type="ECO:0000313" key="1">
    <source>
        <dbReference type="EMBL" id="BCG48875.1"/>
    </source>
</evidence>
<keyword evidence="2" id="KW-1185">Reference proteome</keyword>